<comment type="caution">
    <text evidence="1">The sequence shown here is derived from an EMBL/GenBank/DDBJ whole genome shotgun (WGS) entry which is preliminary data.</text>
</comment>
<protein>
    <submittedName>
        <fullName evidence="1">Uncharacterized small protein</fullName>
    </submittedName>
</protein>
<proteinExistence type="predicted"/>
<dbReference type="Pfam" id="PF03683">
    <property type="entry name" value="UPF0175"/>
    <property type="match status" value="1"/>
</dbReference>
<evidence type="ECO:0000313" key="2">
    <source>
        <dbReference type="Proteomes" id="UP000027936"/>
    </source>
</evidence>
<sequence length="103" mass="11951">MAMEESKARVGINPDFLPFLQGIHDDSIDEDVNLSLAIYLFTAKKVTLARAAELARRSIADFIQVLINHNIHWAEYTDEHKKQDDETIEFLLKQEEKHDKIDK</sequence>
<gene>
    <name evidence="1" type="ORF">M670_04067</name>
</gene>
<organism evidence="1 2">
    <name type="scientific">Schinkia azotoformans MEV2011</name>
    <dbReference type="NCBI Taxonomy" id="1348973"/>
    <lineage>
        <taxon>Bacteria</taxon>
        <taxon>Bacillati</taxon>
        <taxon>Bacillota</taxon>
        <taxon>Bacilli</taxon>
        <taxon>Bacillales</taxon>
        <taxon>Bacillaceae</taxon>
        <taxon>Calidifontibacillus/Schinkia group</taxon>
        <taxon>Schinkia</taxon>
    </lineage>
</organism>
<accession>A0A072NGN6</accession>
<evidence type="ECO:0000313" key="1">
    <source>
        <dbReference type="EMBL" id="KEF36651.1"/>
    </source>
</evidence>
<dbReference type="OrthoDB" id="2878969at2"/>
<name>A0A072NGN6_SCHAZ</name>
<dbReference type="EMBL" id="JJRY01000023">
    <property type="protein sequence ID" value="KEF36651.1"/>
    <property type="molecule type" value="Genomic_DNA"/>
</dbReference>
<reference evidence="1 2" key="1">
    <citation type="submission" date="2014-04" db="EMBL/GenBank/DDBJ databases">
        <title>Draft genome sequence of Bacillus azotoformans MEV2011, a (co-) denitrifying strain unable to grow in the presence of oxygen.</title>
        <authorList>
            <person name="Nielsen M."/>
            <person name="Schreiber L."/>
            <person name="Finster K."/>
            <person name="Schramm A."/>
        </authorList>
    </citation>
    <scope>NUCLEOTIDE SEQUENCE [LARGE SCALE GENOMIC DNA]</scope>
    <source>
        <strain evidence="1 2">MEV2011</strain>
    </source>
</reference>
<dbReference type="PATRIC" id="fig|1348973.3.peg.3953"/>
<dbReference type="Proteomes" id="UP000027936">
    <property type="component" value="Unassembled WGS sequence"/>
</dbReference>
<dbReference type="AlphaFoldDB" id="A0A072NGN6"/>
<dbReference type="InterPro" id="IPR005368">
    <property type="entry name" value="UPF0175"/>
</dbReference>
<dbReference type="RefSeq" id="WP_035197773.1">
    <property type="nucleotide sequence ID" value="NZ_JJRY01000023.1"/>
</dbReference>